<keyword evidence="3" id="KW-0862">Zinc</keyword>
<feature type="region of interest" description="Disordered" evidence="5">
    <location>
        <begin position="693"/>
        <end position="745"/>
    </location>
</feature>
<evidence type="ECO:0000256" key="2">
    <source>
        <dbReference type="ARBA" id="ARBA00022771"/>
    </source>
</evidence>
<proteinExistence type="predicted"/>
<dbReference type="Pfam" id="PF04434">
    <property type="entry name" value="SWIM"/>
    <property type="match status" value="1"/>
</dbReference>
<evidence type="ECO:0000256" key="1">
    <source>
        <dbReference type="ARBA" id="ARBA00022723"/>
    </source>
</evidence>
<evidence type="ECO:0000259" key="6">
    <source>
        <dbReference type="PROSITE" id="PS50966"/>
    </source>
</evidence>
<evidence type="ECO:0000256" key="3">
    <source>
        <dbReference type="ARBA" id="ARBA00022833"/>
    </source>
</evidence>
<name>A0AAE2BLK8_9LAMI</name>
<dbReference type="GO" id="GO:0008270">
    <property type="term" value="F:zinc ion binding"/>
    <property type="evidence" value="ECO:0007669"/>
    <property type="project" value="UniProtKB-KW"/>
</dbReference>
<evidence type="ECO:0000256" key="4">
    <source>
        <dbReference type="PROSITE-ProRule" id="PRU00325"/>
    </source>
</evidence>
<reference evidence="7" key="2">
    <citation type="journal article" date="2024" name="Plant">
        <title>Genomic evolution and insights into agronomic trait innovations of Sesamum species.</title>
        <authorList>
            <person name="Miao H."/>
            <person name="Wang L."/>
            <person name="Qu L."/>
            <person name="Liu H."/>
            <person name="Sun Y."/>
            <person name="Le M."/>
            <person name="Wang Q."/>
            <person name="Wei S."/>
            <person name="Zheng Y."/>
            <person name="Lin W."/>
            <person name="Duan Y."/>
            <person name="Cao H."/>
            <person name="Xiong S."/>
            <person name="Wang X."/>
            <person name="Wei L."/>
            <person name="Li C."/>
            <person name="Ma Q."/>
            <person name="Ju M."/>
            <person name="Zhao R."/>
            <person name="Li G."/>
            <person name="Mu C."/>
            <person name="Tian Q."/>
            <person name="Mei H."/>
            <person name="Zhang T."/>
            <person name="Gao T."/>
            <person name="Zhang H."/>
        </authorList>
    </citation>
    <scope>NUCLEOTIDE SEQUENCE</scope>
    <source>
        <strain evidence="7">K16</strain>
    </source>
</reference>
<accession>A0AAE2BLK8</accession>
<dbReference type="PANTHER" id="PTHR31973">
    <property type="entry name" value="POLYPROTEIN, PUTATIVE-RELATED"/>
    <property type="match status" value="1"/>
</dbReference>
<keyword evidence="2 4" id="KW-0863">Zinc-finger</keyword>
<dbReference type="PANTHER" id="PTHR31973:SF187">
    <property type="entry name" value="MUTATOR TRANSPOSASE MUDRA PROTEIN"/>
    <property type="match status" value="1"/>
</dbReference>
<feature type="region of interest" description="Disordered" evidence="5">
    <location>
        <begin position="132"/>
        <end position="179"/>
    </location>
</feature>
<dbReference type="EMBL" id="JACGWL010000013">
    <property type="protein sequence ID" value="KAK4389901.1"/>
    <property type="molecule type" value="Genomic_DNA"/>
</dbReference>
<evidence type="ECO:0000313" key="7">
    <source>
        <dbReference type="EMBL" id="KAK4389901.1"/>
    </source>
</evidence>
<dbReference type="InterPro" id="IPR058594">
    <property type="entry name" value="PB1-like_dom_pln"/>
</dbReference>
<reference evidence="7" key="1">
    <citation type="submission" date="2020-06" db="EMBL/GenBank/DDBJ databases">
        <authorList>
            <person name="Li T."/>
            <person name="Hu X."/>
            <person name="Zhang T."/>
            <person name="Song X."/>
            <person name="Zhang H."/>
            <person name="Dai N."/>
            <person name="Sheng W."/>
            <person name="Hou X."/>
            <person name="Wei L."/>
        </authorList>
    </citation>
    <scope>NUCLEOTIDE SEQUENCE</scope>
    <source>
        <strain evidence="7">K16</strain>
        <tissue evidence="7">Leaf</tissue>
    </source>
</reference>
<feature type="compositionally biased region" description="Basic and acidic residues" evidence="5">
    <location>
        <begin position="139"/>
        <end position="154"/>
    </location>
</feature>
<dbReference type="AlphaFoldDB" id="A0AAE2BLK8"/>
<protein>
    <recommendedName>
        <fullName evidence="6">SWIM-type domain-containing protein</fullName>
    </recommendedName>
</protein>
<keyword evidence="8" id="KW-1185">Reference proteome</keyword>
<dbReference type="PROSITE" id="PS50966">
    <property type="entry name" value="ZF_SWIM"/>
    <property type="match status" value="1"/>
</dbReference>
<keyword evidence="1" id="KW-0479">Metal-binding</keyword>
<dbReference type="InterPro" id="IPR007527">
    <property type="entry name" value="Znf_SWIM"/>
</dbReference>
<dbReference type="Proteomes" id="UP001289374">
    <property type="component" value="Unassembled WGS sequence"/>
</dbReference>
<dbReference type="Pfam" id="PF26130">
    <property type="entry name" value="PB1-like"/>
    <property type="match status" value="1"/>
</dbReference>
<evidence type="ECO:0000313" key="8">
    <source>
        <dbReference type="Proteomes" id="UP001289374"/>
    </source>
</evidence>
<comment type="caution">
    <text evidence="7">The sequence shown here is derived from an EMBL/GenBank/DDBJ whole genome shotgun (WGS) entry which is preliminary data.</text>
</comment>
<feature type="domain" description="SWIM-type" evidence="6">
    <location>
        <begin position="630"/>
        <end position="662"/>
    </location>
</feature>
<gene>
    <name evidence="7" type="ORF">Sango_2327100</name>
</gene>
<dbReference type="Pfam" id="PF10551">
    <property type="entry name" value="MULE"/>
    <property type="match status" value="1"/>
</dbReference>
<feature type="compositionally biased region" description="Low complexity" evidence="5">
    <location>
        <begin position="712"/>
        <end position="745"/>
    </location>
</feature>
<sequence>MVWKVRDEDGSGLAYGRPCPDYGPGNEKFTIRMHHSGEFINLGSTVYLGGKINHIDFCDPDEISMIEINNMATEVGAEGVLVFHYSVGGLNDCQNLHQMHNDLDAINLVNFVDENRMVGVFVEKQKVNENLIENESVGEPEHIDNKEGEEEHSVEQPSIDNKQSSDDGDEQSVGEDSDFSDRLVDSEFELSDDDIMFDSNIDPDLEWRGFHFNNSINVEQDKHKVQAKCKHETCPWLIYASKVQNEDTMQVKTFNGTHQCPRKQRVSHANAKWLADRYKDKIWSDPKWPVDSMLTIMQKENKLLFNKSNYRTKKRVEKMGGGTDGEQYAMLWSYAKEIRNSNPGTTVKIKSKLVGGLPQFKRLYICWGALKQGFLMGCRPIICLDGCHLKSSVGGILLSAVGIDANNCIYPFAYAVVEKEKKKSWLWFLEMLVQDLNITHSYGWTIMSDKQKGLIDAVDQLLPGCEHRFCVMHLYKNFKNTHKGMALKDILWRAARATKMADFERAMNDMRTRNTAAYEWLMQRPATHWSKSHFSTHCKSDILLNNMSESFNHMVLRARSKHIVDMLETIRLILMKRVHMRRDQMMKHTGDLCPNIAKILEDMKKKSMEFIAHWNGKDEFEIESAYGTRFRLHLGDKTCSCRRWDLTGIPCPHAICGMYYMGHIPEEYVHECYKKETFINTYSQLMGTLNDMDMWPKGRKRKTPTPEKEPDVISPTRVTRSTSRSNIVTSPTRVTRSSTMTSPLE</sequence>
<dbReference type="InterPro" id="IPR018289">
    <property type="entry name" value="MULE_transposase_dom"/>
</dbReference>
<dbReference type="InterPro" id="IPR006564">
    <property type="entry name" value="Znf_PMZ"/>
</dbReference>
<organism evidence="7 8">
    <name type="scientific">Sesamum angolense</name>
    <dbReference type="NCBI Taxonomy" id="2727404"/>
    <lineage>
        <taxon>Eukaryota</taxon>
        <taxon>Viridiplantae</taxon>
        <taxon>Streptophyta</taxon>
        <taxon>Embryophyta</taxon>
        <taxon>Tracheophyta</taxon>
        <taxon>Spermatophyta</taxon>
        <taxon>Magnoliopsida</taxon>
        <taxon>eudicotyledons</taxon>
        <taxon>Gunneridae</taxon>
        <taxon>Pentapetalae</taxon>
        <taxon>asterids</taxon>
        <taxon>lamiids</taxon>
        <taxon>Lamiales</taxon>
        <taxon>Pedaliaceae</taxon>
        <taxon>Sesamum</taxon>
    </lineage>
</organism>
<evidence type="ECO:0000256" key="5">
    <source>
        <dbReference type="SAM" id="MobiDB-lite"/>
    </source>
</evidence>
<dbReference type="SMART" id="SM00575">
    <property type="entry name" value="ZnF_PMZ"/>
    <property type="match status" value="1"/>
</dbReference>
<feature type="compositionally biased region" description="Acidic residues" evidence="5">
    <location>
        <begin position="166"/>
        <end position="178"/>
    </location>
</feature>